<evidence type="ECO:0008006" key="3">
    <source>
        <dbReference type="Google" id="ProtNLM"/>
    </source>
</evidence>
<name>A0A176RVC5_9GAMM</name>
<dbReference type="InterPro" id="IPR025455">
    <property type="entry name" value="DUF4276"/>
</dbReference>
<accession>A0A176RVC5</accession>
<comment type="caution">
    <text evidence="1">The sequence shown here is derived from an EMBL/GenBank/DDBJ whole genome shotgun (WGS) entry which is preliminary data.</text>
</comment>
<feature type="non-terminal residue" evidence="1">
    <location>
        <position position="139"/>
    </location>
</feature>
<proteinExistence type="predicted"/>
<dbReference type="EMBL" id="LUTY01002705">
    <property type="protein sequence ID" value="OAD19679.1"/>
    <property type="molecule type" value="Genomic_DNA"/>
</dbReference>
<sequence>MKHIVFLLEEPSAKEMLEGLLPRLAPELSYRCIIFEGKQDLEKNLVKKIRAYRVPNSQFLVLRDQDAGDCYTIKQKLVELCQKANKADSLVRIVCRELESWYLADLKAVELGLKISGLAKHQGSQKYRSPDYLDYPSKE</sequence>
<organism evidence="1 2">
    <name type="scientific">Candidatus Thiomargarita nelsonii</name>
    <dbReference type="NCBI Taxonomy" id="1003181"/>
    <lineage>
        <taxon>Bacteria</taxon>
        <taxon>Pseudomonadati</taxon>
        <taxon>Pseudomonadota</taxon>
        <taxon>Gammaproteobacteria</taxon>
        <taxon>Thiotrichales</taxon>
        <taxon>Thiotrichaceae</taxon>
        <taxon>Thiomargarita</taxon>
    </lineage>
</organism>
<dbReference type="Proteomes" id="UP000076962">
    <property type="component" value="Unassembled WGS sequence"/>
</dbReference>
<evidence type="ECO:0000313" key="1">
    <source>
        <dbReference type="EMBL" id="OAD19679.1"/>
    </source>
</evidence>
<gene>
    <name evidence="1" type="ORF">THIOM_004675</name>
</gene>
<dbReference type="AlphaFoldDB" id="A0A176RVC5"/>
<evidence type="ECO:0000313" key="2">
    <source>
        <dbReference type="Proteomes" id="UP000076962"/>
    </source>
</evidence>
<keyword evidence="2" id="KW-1185">Reference proteome</keyword>
<protein>
    <recommendedName>
        <fullName evidence="3">DUF4276 family protein</fullName>
    </recommendedName>
</protein>
<reference evidence="1 2" key="1">
    <citation type="submission" date="2016-05" db="EMBL/GenBank/DDBJ databases">
        <title>Single-cell genome of chain-forming Candidatus Thiomargarita nelsonii and comparison to other large sulfur-oxidizing bacteria.</title>
        <authorList>
            <person name="Winkel M."/>
            <person name="Salman V."/>
            <person name="Woyke T."/>
            <person name="Schulz-Vogt H."/>
            <person name="Richter M."/>
            <person name="Flood B."/>
            <person name="Bailey J."/>
            <person name="Amann R."/>
            <person name="Mussmann M."/>
        </authorList>
    </citation>
    <scope>NUCLEOTIDE SEQUENCE [LARGE SCALE GENOMIC DNA]</scope>
    <source>
        <strain evidence="1 2">THI036</strain>
    </source>
</reference>
<dbReference type="Pfam" id="PF14103">
    <property type="entry name" value="DUF4276"/>
    <property type="match status" value="1"/>
</dbReference>